<dbReference type="InterPro" id="IPR011335">
    <property type="entry name" value="Restrct_endonuc-II-like"/>
</dbReference>
<dbReference type="EMBL" id="JAFIRR010000211">
    <property type="protein sequence ID" value="MCO6419628.1"/>
    <property type="molecule type" value="Genomic_DNA"/>
</dbReference>
<protein>
    <submittedName>
        <fullName evidence="2">Uma2 family endonuclease</fullName>
    </submittedName>
</protein>
<reference evidence="2 3" key="1">
    <citation type="submission" date="2021-12" db="EMBL/GenBank/DDBJ databases">
        <title>Siccirubricoccus leaddurans sp. nov., a high concentration Zn2+ tolerance bacterium.</title>
        <authorList>
            <person name="Cao Y."/>
        </authorList>
    </citation>
    <scope>NUCLEOTIDE SEQUENCE [LARGE SCALE GENOMIC DNA]</scope>
    <source>
        <strain evidence="2 3">KC 17139</strain>
    </source>
</reference>
<keyword evidence="2" id="KW-0540">Nuclease</keyword>
<keyword evidence="2" id="KW-0378">Hydrolase</keyword>
<keyword evidence="3" id="KW-1185">Reference proteome</keyword>
<dbReference type="PANTHER" id="PTHR36558:SF1">
    <property type="entry name" value="RESTRICTION ENDONUCLEASE DOMAIN-CONTAINING PROTEIN-RELATED"/>
    <property type="match status" value="1"/>
</dbReference>
<proteinExistence type="predicted"/>
<evidence type="ECO:0000313" key="3">
    <source>
        <dbReference type="Proteomes" id="UP001523392"/>
    </source>
</evidence>
<dbReference type="RefSeq" id="WP_252956314.1">
    <property type="nucleotide sequence ID" value="NZ_JAFIRR010000211.1"/>
</dbReference>
<dbReference type="InterPro" id="IPR012296">
    <property type="entry name" value="Nuclease_put_TT1808"/>
</dbReference>
<dbReference type="CDD" id="cd06260">
    <property type="entry name" value="DUF820-like"/>
    <property type="match status" value="1"/>
</dbReference>
<dbReference type="SUPFAM" id="SSF52980">
    <property type="entry name" value="Restriction endonuclease-like"/>
    <property type="match status" value="1"/>
</dbReference>
<name>A0ABT1DCF8_9PROT</name>
<comment type="caution">
    <text evidence="2">The sequence shown here is derived from an EMBL/GenBank/DDBJ whole genome shotgun (WGS) entry which is preliminary data.</text>
</comment>
<gene>
    <name evidence="2" type="ORF">JYK14_26180</name>
</gene>
<dbReference type="PANTHER" id="PTHR36558">
    <property type="entry name" value="GLR1098 PROTEIN"/>
    <property type="match status" value="1"/>
</dbReference>
<evidence type="ECO:0000259" key="1">
    <source>
        <dbReference type="Pfam" id="PF05685"/>
    </source>
</evidence>
<dbReference type="InterPro" id="IPR008538">
    <property type="entry name" value="Uma2"/>
</dbReference>
<feature type="domain" description="Putative restriction endonuclease" evidence="1">
    <location>
        <begin position="15"/>
        <end position="160"/>
    </location>
</feature>
<sequence>MDQALTVPPGRMSRAEFYRWAAEQPRGRFELVAGRVVAMSPERGAHLRAKAAIWRALADAIAAAGLPCQALPDGATVEVDDDTAHDPDATVNCGAPMADDAIAAPNPVVVVEVLSPGTRAVDTGAKLTDYFRVPSVQHYLMVRTDRRVLVHHRRNGMGGIDTALLSAGELRLNPPGLTLSVEALFGA</sequence>
<dbReference type="Gene3D" id="3.90.1570.10">
    <property type="entry name" value="tt1808, chain A"/>
    <property type="match status" value="1"/>
</dbReference>
<organism evidence="2 3">
    <name type="scientific">Siccirubricoccus soli</name>
    <dbReference type="NCBI Taxonomy" id="2899147"/>
    <lineage>
        <taxon>Bacteria</taxon>
        <taxon>Pseudomonadati</taxon>
        <taxon>Pseudomonadota</taxon>
        <taxon>Alphaproteobacteria</taxon>
        <taxon>Acetobacterales</taxon>
        <taxon>Roseomonadaceae</taxon>
        <taxon>Siccirubricoccus</taxon>
    </lineage>
</organism>
<accession>A0ABT1DCF8</accession>
<keyword evidence="2" id="KW-0255">Endonuclease</keyword>
<evidence type="ECO:0000313" key="2">
    <source>
        <dbReference type="EMBL" id="MCO6419628.1"/>
    </source>
</evidence>
<dbReference type="Proteomes" id="UP001523392">
    <property type="component" value="Unassembled WGS sequence"/>
</dbReference>
<dbReference type="GO" id="GO:0004519">
    <property type="term" value="F:endonuclease activity"/>
    <property type="evidence" value="ECO:0007669"/>
    <property type="project" value="UniProtKB-KW"/>
</dbReference>
<dbReference type="Pfam" id="PF05685">
    <property type="entry name" value="Uma2"/>
    <property type="match status" value="1"/>
</dbReference>